<keyword evidence="2" id="KW-0732">Signal</keyword>
<feature type="signal peptide" evidence="2">
    <location>
        <begin position="1"/>
        <end position="22"/>
    </location>
</feature>
<comment type="similarity">
    <text evidence="1">Belongs to the TolB family.</text>
</comment>
<protein>
    <recommendedName>
        <fullName evidence="5">Translocation protein TolB</fullName>
    </recommendedName>
</protein>
<dbReference type="SUPFAM" id="SSF82171">
    <property type="entry name" value="DPP6 N-terminal domain-like"/>
    <property type="match status" value="1"/>
</dbReference>
<gene>
    <name evidence="3" type="ORF">DLM86_19240</name>
</gene>
<dbReference type="Pfam" id="PF07676">
    <property type="entry name" value="PD40"/>
    <property type="match status" value="1"/>
</dbReference>
<dbReference type="AlphaFoldDB" id="A0A2V5K1L2"/>
<dbReference type="OrthoDB" id="9774911at2"/>
<dbReference type="EMBL" id="QJVJ01000008">
    <property type="protein sequence ID" value="PYI53125.1"/>
    <property type="molecule type" value="Genomic_DNA"/>
</dbReference>
<evidence type="ECO:0008006" key="5">
    <source>
        <dbReference type="Google" id="ProtNLM"/>
    </source>
</evidence>
<proteinExistence type="inferred from homology"/>
<dbReference type="InterPro" id="IPR011659">
    <property type="entry name" value="WD40"/>
</dbReference>
<reference evidence="3 4" key="1">
    <citation type="submission" date="2018-05" db="EMBL/GenBank/DDBJ databases">
        <title>Paenibacillus flagellatus sp. nov., isolated from selenium mineral soil.</title>
        <authorList>
            <person name="Dai X."/>
        </authorList>
    </citation>
    <scope>NUCLEOTIDE SEQUENCE [LARGE SCALE GENOMIC DNA]</scope>
    <source>
        <strain evidence="3 4">DXL2</strain>
    </source>
</reference>
<sequence>MHKRTIYRQAALLCLTAALALAAALGAFGLPPASASASAAEPSGDGAGALQAAFIRGGDLWIKTGERERRLTYGEQAHRPSWSADGQWIAYTSGERSIRLYHPATDRRIEIGNGDNYQWSPAASLLAFQDGSMLQVTDPNRAAEQKFQTASPGVGNFSWLPDGKGFLVSTQSQLLPSGWSDISLYEVPFEYGQDTPRGKLLLTFPSESKSFFAVQTSRFQWSADGKWVSFIGVPTASLSADSDTLLVLRWHGKRLLPAGEMLNRDDWVDWSPRGDTLAFIAGGGRDAASNKKLTTKRPPFRKQTQLTPQGFADRDPVWTDAGRMVVSRIAESSGGGGAPQPGAPQPFLARVDVPQATSAAITAPEGAFGDYGPAYIPAAGRLGWVRTDRIAASAWIGAPDGSGAREWIAAIDVAPEYYGQFRWNETIDWYGSRR</sequence>
<name>A0A2V5K1L2_9BACL</name>
<keyword evidence="4" id="KW-1185">Reference proteome</keyword>
<dbReference type="InterPro" id="IPR011042">
    <property type="entry name" value="6-blade_b-propeller_TolB-like"/>
</dbReference>
<evidence type="ECO:0000313" key="3">
    <source>
        <dbReference type="EMBL" id="PYI53125.1"/>
    </source>
</evidence>
<evidence type="ECO:0000256" key="1">
    <source>
        <dbReference type="ARBA" id="ARBA00009820"/>
    </source>
</evidence>
<dbReference type="Proteomes" id="UP000247476">
    <property type="component" value="Unassembled WGS sequence"/>
</dbReference>
<dbReference type="RefSeq" id="WP_110841673.1">
    <property type="nucleotide sequence ID" value="NZ_QJVJ01000008.1"/>
</dbReference>
<feature type="chain" id="PRO_5038698043" description="Translocation protein TolB" evidence="2">
    <location>
        <begin position="23"/>
        <end position="434"/>
    </location>
</feature>
<evidence type="ECO:0000256" key="2">
    <source>
        <dbReference type="SAM" id="SignalP"/>
    </source>
</evidence>
<dbReference type="PANTHER" id="PTHR36842">
    <property type="entry name" value="PROTEIN TOLB HOMOLOG"/>
    <property type="match status" value="1"/>
</dbReference>
<comment type="caution">
    <text evidence="3">The sequence shown here is derived from an EMBL/GenBank/DDBJ whole genome shotgun (WGS) entry which is preliminary data.</text>
</comment>
<evidence type="ECO:0000313" key="4">
    <source>
        <dbReference type="Proteomes" id="UP000247476"/>
    </source>
</evidence>
<dbReference type="PANTHER" id="PTHR36842:SF1">
    <property type="entry name" value="PROTEIN TOLB"/>
    <property type="match status" value="1"/>
</dbReference>
<dbReference type="Gene3D" id="2.120.10.30">
    <property type="entry name" value="TolB, C-terminal domain"/>
    <property type="match status" value="1"/>
</dbReference>
<organism evidence="3 4">
    <name type="scientific">Paenibacillus flagellatus</name>
    <dbReference type="NCBI Taxonomy" id="2211139"/>
    <lineage>
        <taxon>Bacteria</taxon>
        <taxon>Bacillati</taxon>
        <taxon>Bacillota</taxon>
        <taxon>Bacilli</taxon>
        <taxon>Bacillales</taxon>
        <taxon>Paenibacillaceae</taxon>
        <taxon>Paenibacillus</taxon>
    </lineage>
</organism>
<accession>A0A2V5K1L2</accession>